<proteinExistence type="inferred from homology"/>
<dbReference type="GO" id="GO:0005525">
    <property type="term" value="F:GTP binding"/>
    <property type="evidence" value="ECO:0007669"/>
    <property type="project" value="UniProtKB-KW"/>
</dbReference>
<dbReference type="OMA" id="CDEQEEV"/>
<organism evidence="5 6">
    <name type="scientific">Pseudonaja textilis</name>
    <name type="common">Eastern brown snake</name>
    <dbReference type="NCBI Taxonomy" id="8673"/>
    <lineage>
        <taxon>Eukaryota</taxon>
        <taxon>Metazoa</taxon>
        <taxon>Chordata</taxon>
        <taxon>Craniata</taxon>
        <taxon>Vertebrata</taxon>
        <taxon>Euteleostomi</taxon>
        <taxon>Lepidosauria</taxon>
        <taxon>Squamata</taxon>
        <taxon>Bifurcata</taxon>
        <taxon>Unidentata</taxon>
        <taxon>Episquamata</taxon>
        <taxon>Toxicofera</taxon>
        <taxon>Serpentes</taxon>
        <taxon>Colubroidea</taxon>
        <taxon>Elapidae</taxon>
        <taxon>Hydrophiinae</taxon>
        <taxon>Pseudonaja</taxon>
    </lineage>
</organism>
<dbReference type="CDD" id="cd01852">
    <property type="entry name" value="AIG1"/>
    <property type="match status" value="1"/>
</dbReference>
<dbReference type="AlphaFoldDB" id="A0A670ZD01"/>
<comment type="similarity">
    <text evidence="1">Belongs to the TRAFAC class TrmE-Era-EngA-EngB-Septin-like GTPase superfamily. AIG1/Toc34/Toc159-like paraseptin GTPase family. IAN subfamily.</text>
</comment>
<keyword evidence="6" id="KW-1185">Reference proteome</keyword>
<dbReference type="InterPro" id="IPR045058">
    <property type="entry name" value="GIMA/IAN/Toc"/>
</dbReference>
<dbReference type="Ensembl" id="ENSPTXT00000020339.1">
    <property type="protein sequence ID" value="ENSPTXP00000019738.1"/>
    <property type="gene ID" value="ENSPTXG00000013660.1"/>
</dbReference>
<dbReference type="Gene3D" id="3.40.50.300">
    <property type="entry name" value="P-loop containing nucleotide triphosphate hydrolases"/>
    <property type="match status" value="1"/>
</dbReference>
<reference evidence="5" key="1">
    <citation type="submission" date="2025-08" db="UniProtKB">
        <authorList>
            <consortium name="Ensembl"/>
        </authorList>
    </citation>
    <scope>IDENTIFICATION</scope>
</reference>
<dbReference type="PANTHER" id="PTHR10903">
    <property type="entry name" value="GTPASE, IMAP FAMILY MEMBER-RELATED"/>
    <property type="match status" value="1"/>
</dbReference>
<dbReference type="FunFam" id="3.40.50.300:FF:000366">
    <property type="entry name" value="GTPase, IMAP family member 2"/>
    <property type="match status" value="1"/>
</dbReference>
<dbReference type="InterPro" id="IPR006703">
    <property type="entry name" value="G_AIG1"/>
</dbReference>
<dbReference type="SUPFAM" id="SSF52540">
    <property type="entry name" value="P-loop containing nucleoside triphosphate hydrolases"/>
    <property type="match status" value="1"/>
</dbReference>
<accession>A0A670ZD01</accession>
<evidence type="ECO:0000256" key="1">
    <source>
        <dbReference type="ARBA" id="ARBA00008535"/>
    </source>
</evidence>
<evidence type="ECO:0000313" key="5">
    <source>
        <dbReference type="Ensembl" id="ENSPTXP00000019738.1"/>
    </source>
</evidence>
<dbReference type="InterPro" id="IPR027417">
    <property type="entry name" value="P-loop_NTPase"/>
</dbReference>
<evidence type="ECO:0000313" key="6">
    <source>
        <dbReference type="Proteomes" id="UP000472273"/>
    </source>
</evidence>
<protein>
    <recommendedName>
        <fullName evidence="4">AIG1-type G domain-containing protein</fullName>
    </recommendedName>
</protein>
<name>A0A670ZD01_PSETE</name>
<evidence type="ECO:0000259" key="4">
    <source>
        <dbReference type="PROSITE" id="PS51720"/>
    </source>
</evidence>
<keyword evidence="3" id="KW-0342">GTP-binding</keyword>
<evidence type="ECO:0000256" key="3">
    <source>
        <dbReference type="ARBA" id="ARBA00023134"/>
    </source>
</evidence>
<dbReference type="GeneTree" id="ENSGT00940000159509"/>
<dbReference type="Pfam" id="PF04548">
    <property type="entry name" value="AIG1"/>
    <property type="match status" value="1"/>
</dbReference>
<dbReference type="PANTHER" id="PTHR10903:SF170">
    <property type="entry name" value="GTPASE IMAP FAMILY MEMBER 7"/>
    <property type="match status" value="1"/>
</dbReference>
<evidence type="ECO:0000256" key="2">
    <source>
        <dbReference type="ARBA" id="ARBA00022741"/>
    </source>
</evidence>
<dbReference type="PROSITE" id="PS51720">
    <property type="entry name" value="G_AIG1"/>
    <property type="match status" value="1"/>
</dbReference>
<feature type="domain" description="AIG1-type G" evidence="4">
    <location>
        <begin position="25"/>
        <end position="237"/>
    </location>
</feature>
<reference evidence="5" key="2">
    <citation type="submission" date="2025-09" db="UniProtKB">
        <authorList>
            <consortium name="Ensembl"/>
        </authorList>
    </citation>
    <scope>IDENTIFICATION</scope>
</reference>
<dbReference type="Proteomes" id="UP000472273">
    <property type="component" value="Unplaced"/>
</dbReference>
<sequence>MTCQVPFPLSEFTILQGLLLESGVVPDLRIVMVGKTGNGKSATGNTILGMDAFPSRAASTSVTAKCRMATRSLPDGRRLAVIDTPGFFDTEQSEQCEQATCAEIKRCVKVCAPGPHAIVQVIRLAHFSGEELEVVRLIKDIFSLKAKKYMIILFTRKEDLEGRPLHDLLSSDDNDVGLRLLRSQIQSCGNRCLAFNNRAVGSERRAQVDELIRMVDELARKNEPMPYYTKDMLEEGGLYFVWELLCLECVAEGTGPHRCVTLHSDRWELACEGPLP</sequence>
<keyword evidence="2" id="KW-0547">Nucleotide-binding</keyword>